<feature type="transmembrane region" description="Helical" evidence="10">
    <location>
        <begin position="610"/>
        <end position="635"/>
    </location>
</feature>
<protein>
    <recommendedName>
        <fullName evidence="10">Plasma membrane fusion protein PRM1</fullName>
    </recommendedName>
</protein>
<evidence type="ECO:0000256" key="11">
    <source>
        <dbReference type="SAM" id="MobiDB-lite"/>
    </source>
</evidence>
<evidence type="ECO:0000256" key="10">
    <source>
        <dbReference type="RuleBase" id="RU366035"/>
    </source>
</evidence>
<name>A0A2R6NX00_9APHY</name>
<comment type="subcellular location">
    <subcellularLocation>
        <location evidence="2 10">Cell membrane</location>
        <topology evidence="2 10">Multi-pass membrane protein</topology>
    </subcellularLocation>
</comment>
<evidence type="ECO:0000256" key="2">
    <source>
        <dbReference type="ARBA" id="ARBA00004651"/>
    </source>
</evidence>
<dbReference type="InterPro" id="IPR026777">
    <property type="entry name" value="PRM1"/>
</dbReference>
<dbReference type="GO" id="GO:0005886">
    <property type="term" value="C:plasma membrane"/>
    <property type="evidence" value="ECO:0007669"/>
    <property type="project" value="UniProtKB-SubCell"/>
</dbReference>
<keyword evidence="5 10" id="KW-0812">Transmembrane</keyword>
<proteinExistence type="inferred from homology"/>
<dbReference type="AlphaFoldDB" id="A0A2R6NX00"/>
<feature type="transmembrane region" description="Helical" evidence="10">
    <location>
        <begin position="29"/>
        <end position="47"/>
    </location>
</feature>
<sequence length="1019" mass="111116">MPATPPPIYDSRSMPHTTTLTPYLRLPHLLSLTWLAYPILSLLFVAFRLELSSASAQDAVASAKDDLLASCKAAEQAATAAASMPRYMAAATNVRISEAVNDTMNGARATLVLALTIMEAIINFIVDTYRSTFLCFLELVVRGGLSILIGAVQELNSFITSTFSTLRTSIQSDVSSANSAIQSAVSAVNKINPFGNISIPQFSIPSLDSLQNVTLPTDFEDALVKLNSSLPTLSDLKDKVDAILDTPFELVKKDINDTFAGLSFDVNALPVPAQNTVTFCGDMDTSVVDDLGRDLVKIAKIGVIILILVAILLIAANCALEWYKWRCMKNHMRYTREAWTSDPTLYHPASKHSGAPVVQLSDHNLMMLQGNMLHPLLTKIANRISGLFRLSPSQHIHLSWFFHYVFHPPALACFLIGFVGLLSVQIQLIAVSPLAHKYSEQAVASANSFSNTIATSINASMYNQSAAYASDINGRVDSVQSTINDGLFGWVNGTTTTLNNTINEFYNDIQDAVTTVFNGTILESPVQEFIRCFIGSKVDAIEEALTFLHNNLVIDIPRVNDTVLVLSPADVNEATQPIAAAAVGSGNGNDQGFVGKLVNTYIASLKKERIMFFVFIGLWGVVVLMALCVIFWHSYGQDWVEAYKRRKWRKEQRAGINGTVVSFKDRASGQHRSGDVEKTNADFPPFAPRPSPFKGLSSPNNESVQSLHPPHPLSIRRPAYEKSWDSFLDEAQLPSSNTQSRGVPLKIGSPQRLVPFRKGPVDMENISVAQSSSDGESTPTWMKPFTAAFWKKKDIGNEEVDEKSPAPERARPQLTITTSNGSVAQPLNSRAESDPVPSSAWSVSPRRPTWLSGVVMPTLRPKPRRTASIPSGVASSTDDPIPAPTSQERPFAVPLHHGFAYPGPQATRPPPPNLQLPAYAATPPPVYANRHLAPPPPPPPPIHPDMRREPPAIPHRSITNPDTSTPVTRLLTTHHARHSSQVVNPFATPFDDEHSVVTGESRNSARQSSSTNPFIAMAI</sequence>
<evidence type="ECO:0000313" key="13">
    <source>
        <dbReference type="Proteomes" id="UP000186601"/>
    </source>
</evidence>
<organism evidence="12 13">
    <name type="scientific">Hermanssonia centrifuga</name>
    <dbReference type="NCBI Taxonomy" id="98765"/>
    <lineage>
        <taxon>Eukaryota</taxon>
        <taxon>Fungi</taxon>
        <taxon>Dikarya</taxon>
        <taxon>Basidiomycota</taxon>
        <taxon>Agaricomycotina</taxon>
        <taxon>Agaricomycetes</taxon>
        <taxon>Polyporales</taxon>
        <taxon>Meruliaceae</taxon>
        <taxon>Hermanssonia</taxon>
    </lineage>
</organism>
<feature type="compositionally biased region" description="Basic and acidic residues" evidence="11">
    <location>
        <begin position="796"/>
        <end position="811"/>
    </location>
</feature>
<feature type="transmembrane region" description="Helical" evidence="10">
    <location>
        <begin position="301"/>
        <end position="323"/>
    </location>
</feature>
<evidence type="ECO:0000256" key="5">
    <source>
        <dbReference type="ARBA" id="ARBA00022692"/>
    </source>
</evidence>
<comment type="caution">
    <text evidence="10">Lacks conserved residue(s) required for the propagation of feature annotation.</text>
</comment>
<dbReference type="OrthoDB" id="10248838at2759"/>
<evidence type="ECO:0000256" key="7">
    <source>
        <dbReference type="ARBA" id="ARBA00022989"/>
    </source>
</evidence>
<dbReference type="PANTHER" id="PTHR31030:SF1">
    <property type="entry name" value="PLASMA MEMBRANE FUSION PROTEIN PRM1"/>
    <property type="match status" value="1"/>
</dbReference>
<keyword evidence="13" id="KW-1185">Reference proteome</keyword>
<reference evidence="12 13" key="1">
    <citation type="submission" date="2018-02" db="EMBL/GenBank/DDBJ databases">
        <title>Genome sequence of the basidiomycete white-rot fungus Phlebia centrifuga.</title>
        <authorList>
            <person name="Granchi Z."/>
            <person name="Peng M."/>
            <person name="de Vries R.P."/>
            <person name="Hilden K."/>
            <person name="Makela M.R."/>
            <person name="Grigoriev I."/>
            <person name="Riley R."/>
        </authorList>
    </citation>
    <scope>NUCLEOTIDE SEQUENCE [LARGE SCALE GENOMIC DNA]</scope>
    <source>
        <strain evidence="12 13">FBCC195</strain>
    </source>
</reference>
<evidence type="ECO:0000256" key="3">
    <source>
        <dbReference type="ARBA" id="ARBA00010780"/>
    </source>
</evidence>
<feature type="compositionally biased region" description="Polar residues" evidence="11">
    <location>
        <begin position="873"/>
        <end position="883"/>
    </location>
</feature>
<feature type="region of interest" description="Disordered" evidence="11">
    <location>
        <begin position="998"/>
        <end position="1019"/>
    </location>
</feature>
<dbReference type="Proteomes" id="UP000186601">
    <property type="component" value="Unassembled WGS sequence"/>
</dbReference>
<evidence type="ECO:0000256" key="4">
    <source>
        <dbReference type="ARBA" id="ARBA00022475"/>
    </source>
</evidence>
<comment type="function">
    <text evidence="1 10">Involved in cell fusion during mating by stabilizing the plasma membrane fusion event.</text>
</comment>
<keyword evidence="9" id="KW-0325">Glycoprotein</keyword>
<feature type="transmembrane region" description="Helical" evidence="10">
    <location>
        <begin position="409"/>
        <end position="431"/>
    </location>
</feature>
<feature type="region of interest" description="Disordered" evidence="11">
    <location>
        <begin position="861"/>
        <end position="883"/>
    </location>
</feature>
<gene>
    <name evidence="12" type="ORF">PHLCEN_2v7294</name>
</gene>
<dbReference type="EMBL" id="MLYV02000726">
    <property type="protein sequence ID" value="PSR78759.1"/>
    <property type="molecule type" value="Genomic_DNA"/>
</dbReference>
<evidence type="ECO:0000256" key="1">
    <source>
        <dbReference type="ARBA" id="ARBA00002512"/>
    </source>
</evidence>
<keyword evidence="8 10" id="KW-0472">Membrane</keyword>
<dbReference type="GO" id="GO:0032220">
    <property type="term" value="P:plasma membrane fusion involved in cytogamy"/>
    <property type="evidence" value="ECO:0007669"/>
    <property type="project" value="TreeGrafter"/>
</dbReference>
<dbReference type="PANTHER" id="PTHR31030">
    <property type="entry name" value="PLASMA MEMBRANE FUSION PROTEIN PRM1"/>
    <property type="match status" value="1"/>
</dbReference>
<keyword evidence="4 10" id="KW-1003">Cell membrane</keyword>
<feature type="compositionally biased region" description="Polar residues" evidence="11">
    <location>
        <begin position="697"/>
        <end position="706"/>
    </location>
</feature>
<keyword evidence="7 10" id="KW-1133">Transmembrane helix</keyword>
<comment type="similarity">
    <text evidence="3 10">Belongs to the PRM1 family.</text>
</comment>
<comment type="caution">
    <text evidence="12">The sequence shown here is derived from an EMBL/GenBank/DDBJ whole genome shotgun (WGS) entry which is preliminary data.</text>
</comment>
<dbReference type="GO" id="GO:0043332">
    <property type="term" value="C:mating projection tip"/>
    <property type="evidence" value="ECO:0007669"/>
    <property type="project" value="UniProtKB-UniRule"/>
</dbReference>
<evidence type="ECO:0000313" key="12">
    <source>
        <dbReference type="EMBL" id="PSR78759.1"/>
    </source>
</evidence>
<dbReference type="STRING" id="98765.A0A2R6NX00"/>
<evidence type="ECO:0000256" key="8">
    <source>
        <dbReference type="ARBA" id="ARBA00023136"/>
    </source>
</evidence>
<evidence type="ECO:0000256" key="9">
    <source>
        <dbReference type="ARBA" id="ARBA00023180"/>
    </source>
</evidence>
<feature type="region of interest" description="Disordered" evidence="11">
    <location>
        <begin position="666"/>
        <end position="712"/>
    </location>
</feature>
<feature type="region of interest" description="Disordered" evidence="11">
    <location>
        <begin position="796"/>
        <end position="846"/>
    </location>
</feature>
<feature type="compositionally biased region" description="Basic and acidic residues" evidence="11">
    <location>
        <begin position="666"/>
        <end position="680"/>
    </location>
</feature>
<evidence type="ECO:0000256" key="6">
    <source>
        <dbReference type="ARBA" id="ARBA00022971"/>
    </source>
</evidence>
<keyword evidence="6 10" id="KW-0184">Conjugation</keyword>
<feature type="compositionally biased region" description="Polar residues" evidence="11">
    <location>
        <begin position="814"/>
        <end position="830"/>
    </location>
</feature>
<accession>A0A2R6NX00</accession>
<feature type="compositionally biased region" description="Polar residues" evidence="11">
    <location>
        <begin position="998"/>
        <end position="1013"/>
    </location>
</feature>